<dbReference type="Proteomes" id="UP000027238">
    <property type="component" value="Unassembled WGS sequence"/>
</dbReference>
<dbReference type="EMBL" id="JMSE01000596">
    <property type="protein sequence ID" value="KDN68930.1"/>
    <property type="molecule type" value="Genomic_DNA"/>
</dbReference>
<accession>A0A066XSG0</accession>
<name>A0A066XSG0_COLSU</name>
<sequence length="524" mass="60228">MSYTASLYVQYKEAERKAFSELFPEQSYVDWKLSQWHDHLPLYLDPQKADEVIKNIKISIELRGRVANKYATELKTPKDSSSHEYFMQFLRSLVRAVRLLPAGPTNDESLNEAGSTNVVHEGPCGLQTQMIDTGDESLCDESLDSLDRLIFQKAVQAFMLEASENWEKAGRKERPLSAASIMSNMQATELHAFLAQAELLHPSWFESQDWVSWHMEDPGFTVEELIIPIMKSGLTGAYLPVPVRHLVESHTEQKGTDNKSLHYLIWRGFVDASIKAVDSSDLNEFRKIVQQKVRNMLRLALDHQEMIAMPPDISQTVSQLLIWAQDTSHVLSIGQIAELAEVLSVVVYRMILELPSITMFAYLCEYTRIEERQSLHPLLENWFTDPLLTKCLWWNGRPQNLSDWNLAVTHWVLAGIKGVVVAERRHQETLSRRIISAEYRCHKEILQELKQQHVSDCLERELSFPDTDRIRACIFDVVSSILGYIGSEWGTADTKCALRMYQQCRPNQKAQLVVQSFLRKWSSD</sequence>
<dbReference type="AlphaFoldDB" id="A0A066XSG0"/>
<gene>
    <name evidence="1" type="ORF">CSUB01_11628</name>
</gene>
<organism evidence="1 2">
    <name type="scientific">Colletotrichum sublineola</name>
    <name type="common">Sorghum anthracnose fungus</name>
    <dbReference type="NCBI Taxonomy" id="1173701"/>
    <lineage>
        <taxon>Eukaryota</taxon>
        <taxon>Fungi</taxon>
        <taxon>Dikarya</taxon>
        <taxon>Ascomycota</taxon>
        <taxon>Pezizomycotina</taxon>
        <taxon>Sordariomycetes</taxon>
        <taxon>Hypocreomycetidae</taxon>
        <taxon>Glomerellales</taxon>
        <taxon>Glomerellaceae</taxon>
        <taxon>Colletotrichum</taxon>
        <taxon>Colletotrichum graminicola species complex</taxon>
    </lineage>
</organism>
<keyword evidence="2" id="KW-1185">Reference proteome</keyword>
<dbReference type="OrthoDB" id="4851224at2759"/>
<evidence type="ECO:0000313" key="1">
    <source>
        <dbReference type="EMBL" id="KDN68930.1"/>
    </source>
</evidence>
<dbReference type="HOGENOM" id="CLU_550990_0_0_1"/>
<dbReference type="eggNOG" id="ENOG502RN7T">
    <property type="taxonomic scope" value="Eukaryota"/>
</dbReference>
<dbReference type="OMA" id="HISIHAK"/>
<comment type="caution">
    <text evidence="1">The sequence shown here is derived from an EMBL/GenBank/DDBJ whole genome shotgun (WGS) entry which is preliminary data.</text>
</comment>
<proteinExistence type="predicted"/>
<evidence type="ECO:0000313" key="2">
    <source>
        <dbReference type="Proteomes" id="UP000027238"/>
    </source>
</evidence>
<reference evidence="2" key="1">
    <citation type="journal article" date="2014" name="Genome Announc.">
        <title>Draft genome sequence of Colletotrichum sublineola, a destructive pathogen of cultivated sorghum.</title>
        <authorList>
            <person name="Baroncelli R."/>
            <person name="Sanz-Martin J.M."/>
            <person name="Rech G.E."/>
            <person name="Sukno S.A."/>
            <person name="Thon M.R."/>
        </authorList>
    </citation>
    <scope>NUCLEOTIDE SEQUENCE [LARGE SCALE GENOMIC DNA]</scope>
    <source>
        <strain evidence="2">TX430BB</strain>
    </source>
</reference>
<protein>
    <submittedName>
        <fullName evidence="1">Uncharacterized protein</fullName>
    </submittedName>
</protein>